<dbReference type="SMART" id="SM00980">
    <property type="entry name" value="THAP"/>
    <property type="match status" value="1"/>
</dbReference>
<keyword evidence="3" id="KW-0862">Zinc</keyword>
<feature type="coiled-coil region" evidence="6">
    <location>
        <begin position="239"/>
        <end position="293"/>
    </location>
</feature>
<dbReference type="SUPFAM" id="SSF57716">
    <property type="entry name" value="Glucocorticoid receptor-like (DNA-binding domain)"/>
    <property type="match status" value="1"/>
</dbReference>
<sequence>MSQYKGAKCSVRNCRSIQNSEKDLSFHILSRKATKHVKEAWKKFAGGSAEYPVICSKHFVEDDFLYSSIYMKNYPNAKQKLKRNAIPSIKRIPTLLGRIEKKKRKNMKKVGDNLQNDSESSSSNEEIPSIEKTPSLTLDARQSPLITTASASTNPLALASAGEDLDILAMSTVPNQMDLVEMQEDEQEDNENLNQLDNVVVIPELSCTDVQENLGYNIDIKPSMVYAKTEERFIERESQKKLIGEIDRLKNQTTRLKEDKQRLQEKIADLKYKNQALTKVKQEKDNMEEALLQIFSQNELDLLLKRKSHVVWRRKEIQEAFLIRYLSKTCYRYLRTKKRYPLPSTAAIDKWVNRYGVRLGVLDDLEVDSD</sequence>
<organism evidence="10 11">
    <name type="scientific">Lutzomyia longipalpis</name>
    <name type="common">Sand fly</name>
    <dbReference type="NCBI Taxonomy" id="7200"/>
    <lineage>
        <taxon>Eukaryota</taxon>
        <taxon>Metazoa</taxon>
        <taxon>Ecdysozoa</taxon>
        <taxon>Arthropoda</taxon>
        <taxon>Hexapoda</taxon>
        <taxon>Insecta</taxon>
        <taxon>Pterygota</taxon>
        <taxon>Neoptera</taxon>
        <taxon>Endopterygota</taxon>
        <taxon>Diptera</taxon>
        <taxon>Nematocera</taxon>
        <taxon>Psychodoidea</taxon>
        <taxon>Psychodidae</taxon>
        <taxon>Lutzomyia</taxon>
        <taxon>Lutzomyia</taxon>
    </lineage>
</organism>
<dbReference type="Pfam" id="PF05485">
    <property type="entry name" value="THAP"/>
    <property type="match status" value="1"/>
</dbReference>
<evidence type="ECO:0000256" key="2">
    <source>
        <dbReference type="ARBA" id="ARBA00022771"/>
    </source>
</evidence>
<name>A0A1B0C8L0_LUTLO</name>
<reference evidence="10" key="3">
    <citation type="submission" date="2020-05" db="UniProtKB">
        <authorList>
            <consortium name="EnsemblMetazoa"/>
        </authorList>
    </citation>
    <scope>IDENTIFICATION</scope>
    <source>
        <strain evidence="10">Jacobina</strain>
    </source>
</reference>
<dbReference type="EMBL" id="AJWK01001026">
    <property type="status" value="NOT_ANNOTATED_CDS"/>
    <property type="molecule type" value="Genomic_DNA"/>
</dbReference>
<evidence type="ECO:0000256" key="7">
    <source>
        <dbReference type="SAM" id="MobiDB-lite"/>
    </source>
</evidence>
<accession>A0A1B0C8L0</accession>
<keyword evidence="1" id="KW-0479">Metal-binding</keyword>
<evidence type="ECO:0000256" key="1">
    <source>
        <dbReference type="ARBA" id="ARBA00022723"/>
    </source>
</evidence>
<evidence type="ECO:0000313" key="10">
    <source>
        <dbReference type="EnsemblMetazoa" id="LLOJ000282-PA"/>
    </source>
</evidence>
<evidence type="ECO:0000313" key="11">
    <source>
        <dbReference type="Proteomes" id="UP000092461"/>
    </source>
</evidence>
<evidence type="ECO:0000256" key="6">
    <source>
        <dbReference type="SAM" id="Coils"/>
    </source>
</evidence>
<dbReference type="AlphaFoldDB" id="A0A1B0C8L0"/>
<evidence type="ECO:0000256" key="4">
    <source>
        <dbReference type="ARBA" id="ARBA00023125"/>
    </source>
</evidence>
<dbReference type="GO" id="GO:0008270">
    <property type="term" value="F:zinc ion binding"/>
    <property type="evidence" value="ECO:0007669"/>
    <property type="project" value="UniProtKB-KW"/>
</dbReference>
<evidence type="ECO:0000313" key="9">
    <source>
        <dbReference type="EMBL" id="MBC1178148.1"/>
    </source>
</evidence>
<reference evidence="9" key="2">
    <citation type="journal article" date="2020" name="BMC">
        <title>Leishmania infection induces a limited differential gene expression in the sand fly midgut.</title>
        <authorList>
            <person name="Coutinho-Abreu I.V."/>
            <person name="Serafim T.D."/>
            <person name="Meneses C."/>
            <person name="Kamhawi S."/>
            <person name="Oliveira F."/>
            <person name="Valenzuela J.G."/>
        </authorList>
    </citation>
    <scope>NUCLEOTIDE SEQUENCE</scope>
    <source>
        <strain evidence="9">Jacobina</strain>
        <tissue evidence="9">Midgut</tissue>
    </source>
</reference>
<feature type="region of interest" description="Disordered" evidence="7">
    <location>
        <begin position="101"/>
        <end position="139"/>
    </location>
</feature>
<keyword evidence="4 5" id="KW-0238">DNA-binding</keyword>
<protein>
    <submittedName>
        <fullName evidence="9">Putative transposase</fullName>
    </submittedName>
</protein>
<evidence type="ECO:0000256" key="3">
    <source>
        <dbReference type="ARBA" id="ARBA00022833"/>
    </source>
</evidence>
<dbReference type="Proteomes" id="UP000092461">
    <property type="component" value="Unassembled WGS sequence"/>
</dbReference>
<reference evidence="11" key="1">
    <citation type="submission" date="2012-05" db="EMBL/GenBank/DDBJ databases">
        <title>Whole Genome Assembly of Lutzomyia longipalpis.</title>
        <authorList>
            <person name="Richards S."/>
            <person name="Qu C."/>
            <person name="Dillon R."/>
            <person name="Worley K."/>
            <person name="Scherer S."/>
            <person name="Batterton M."/>
            <person name="Taylor A."/>
            <person name="Hawes A."/>
            <person name="Hernandez B."/>
            <person name="Kovar C."/>
            <person name="Mandapat C."/>
            <person name="Pham C."/>
            <person name="Qu C."/>
            <person name="Jing C."/>
            <person name="Bess C."/>
            <person name="Bandaranaike D."/>
            <person name="Ngo D."/>
            <person name="Ongeri F."/>
            <person name="Arias F."/>
            <person name="Lara F."/>
            <person name="Weissenberger G."/>
            <person name="Kamau G."/>
            <person name="Han H."/>
            <person name="Shen H."/>
            <person name="Dinh H."/>
            <person name="Khalil I."/>
            <person name="Jones J."/>
            <person name="Shafer J."/>
            <person name="Jayaseelan J."/>
            <person name="Quiroz J."/>
            <person name="Blankenburg K."/>
            <person name="Nguyen L."/>
            <person name="Jackson L."/>
            <person name="Francisco L."/>
            <person name="Tang L.-Y."/>
            <person name="Pu L.-L."/>
            <person name="Perales L."/>
            <person name="Lorensuhewa L."/>
            <person name="Munidasa M."/>
            <person name="Coyle M."/>
            <person name="Taylor M."/>
            <person name="Puazo M."/>
            <person name="Firestine M."/>
            <person name="Scheel M."/>
            <person name="Javaid M."/>
            <person name="Wang M."/>
            <person name="Li M."/>
            <person name="Tabassum N."/>
            <person name="Saada N."/>
            <person name="Osuji N."/>
            <person name="Aqrawi P."/>
            <person name="Fu Q."/>
            <person name="Thornton R."/>
            <person name="Raj R."/>
            <person name="Goodspeed R."/>
            <person name="Mata R."/>
            <person name="Najjar R."/>
            <person name="Gubbala S."/>
            <person name="Lee S."/>
            <person name="Denson S."/>
            <person name="Patil S."/>
            <person name="Macmil S."/>
            <person name="Qi S."/>
            <person name="Matskevitch T."/>
            <person name="Palculict T."/>
            <person name="Mathew T."/>
            <person name="Vee V."/>
            <person name="Velamala V."/>
            <person name="Korchina V."/>
            <person name="Cai W."/>
            <person name="Liu W."/>
            <person name="Dai W."/>
            <person name="Zou X."/>
            <person name="Zhu Y."/>
            <person name="Zhang Y."/>
            <person name="Wu Y.-Q."/>
            <person name="Xin Y."/>
            <person name="Nazarath L."/>
            <person name="Kovar C."/>
            <person name="Han Y."/>
            <person name="Muzny D."/>
            <person name="Gibbs R."/>
        </authorList>
    </citation>
    <scope>NUCLEOTIDE SEQUENCE [LARGE SCALE GENOMIC DNA]</scope>
    <source>
        <strain evidence="11">Jacobina</strain>
    </source>
</reference>
<proteinExistence type="predicted"/>
<dbReference type="PROSITE" id="PS50950">
    <property type="entry name" value="ZF_THAP"/>
    <property type="match status" value="1"/>
</dbReference>
<feature type="compositionally biased region" description="Low complexity" evidence="7">
    <location>
        <begin position="118"/>
        <end position="131"/>
    </location>
</feature>
<dbReference type="EMBL" id="GITU01009445">
    <property type="protein sequence ID" value="MBC1178148.1"/>
    <property type="molecule type" value="Transcribed_RNA"/>
</dbReference>
<dbReference type="VEuPathDB" id="VectorBase:LLOJ000282"/>
<dbReference type="EnsemblMetazoa" id="LLOJ000282-RA">
    <property type="protein sequence ID" value="LLOJ000282-PA"/>
    <property type="gene ID" value="LLOJ000282"/>
</dbReference>
<keyword evidence="6" id="KW-0175">Coiled coil</keyword>
<keyword evidence="2 5" id="KW-0863">Zinc-finger</keyword>
<dbReference type="InterPro" id="IPR006612">
    <property type="entry name" value="THAP_Znf"/>
</dbReference>
<keyword evidence="11" id="KW-1185">Reference proteome</keyword>
<feature type="domain" description="THAP-type" evidence="8">
    <location>
        <begin position="1"/>
        <end position="90"/>
    </location>
</feature>
<dbReference type="GO" id="GO:0003677">
    <property type="term" value="F:DNA binding"/>
    <property type="evidence" value="ECO:0007669"/>
    <property type="project" value="UniProtKB-UniRule"/>
</dbReference>
<evidence type="ECO:0000259" key="8">
    <source>
        <dbReference type="PROSITE" id="PS50950"/>
    </source>
</evidence>
<evidence type="ECO:0000256" key="5">
    <source>
        <dbReference type="PROSITE-ProRule" id="PRU00309"/>
    </source>
</evidence>